<keyword evidence="10" id="KW-0961">Cell wall biogenesis/degradation</keyword>
<comment type="subcellular location">
    <subcellularLocation>
        <location evidence="2">Cell membrane</location>
        <topology evidence="2">Lipid-anchor</topology>
        <topology evidence="2">GPI-anchor</topology>
    </subcellularLocation>
</comment>
<dbReference type="PROSITE" id="PS51677">
    <property type="entry name" value="NODB"/>
    <property type="match status" value="1"/>
</dbReference>
<keyword evidence="3" id="KW-1003">Cell membrane</keyword>
<keyword evidence="17" id="KW-1185">Reference proteome</keyword>
<comment type="catalytic activity">
    <reaction evidence="13">
        <text>[(1-&gt;4)-N-acetyl-beta-D-glucosaminyl](n) + n H2O = chitosan + n acetate</text>
        <dbReference type="Rhea" id="RHEA:10464"/>
        <dbReference type="Rhea" id="RHEA-COMP:9593"/>
        <dbReference type="Rhea" id="RHEA-COMP:9597"/>
        <dbReference type="ChEBI" id="CHEBI:15377"/>
        <dbReference type="ChEBI" id="CHEBI:17029"/>
        <dbReference type="ChEBI" id="CHEBI:30089"/>
        <dbReference type="ChEBI" id="CHEBI:57704"/>
        <dbReference type="EC" id="3.5.1.41"/>
    </reaction>
    <physiologicalReaction direction="left-to-right" evidence="13">
        <dbReference type="Rhea" id="RHEA:10465"/>
    </physiologicalReaction>
</comment>
<dbReference type="GO" id="GO:0071555">
    <property type="term" value="P:cell wall organization"/>
    <property type="evidence" value="ECO:0007669"/>
    <property type="project" value="UniProtKB-KW"/>
</dbReference>
<dbReference type="EC" id="3.5.1.41" evidence="12"/>
<dbReference type="GO" id="GO:0004099">
    <property type="term" value="F:chitin deacetylase activity"/>
    <property type="evidence" value="ECO:0007669"/>
    <property type="project" value="UniProtKB-EC"/>
</dbReference>
<dbReference type="InParanoid" id="A0A0C2ZYB6"/>
<dbReference type="InterPro" id="IPR050248">
    <property type="entry name" value="Polysacc_deacetylase_ArnD"/>
</dbReference>
<evidence type="ECO:0000256" key="3">
    <source>
        <dbReference type="ARBA" id="ARBA00022475"/>
    </source>
</evidence>
<evidence type="ECO:0000256" key="13">
    <source>
        <dbReference type="ARBA" id="ARBA00048494"/>
    </source>
</evidence>
<keyword evidence="11" id="KW-0624">Polysaccharide degradation</keyword>
<accession>A0A0C2ZYB6</accession>
<dbReference type="PANTHER" id="PTHR10587:SF98">
    <property type="entry name" value="CHITIN DEACETYLASE"/>
    <property type="match status" value="1"/>
</dbReference>
<evidence type="ECO:0000256" key="8">
    <source>
        <dbReference type="ARBA" id="ARBA00023285"/>
    </source>
</evidence>
<dbReference type="SUPFAM" id="SSF88713">
    <property type="entry name" value="Glycoside hydrolase/deacetylase"/>
    <property type="match status" value="1"/>
</dbReference>
<evidence type="ECO:0000313" key="16">
    <source>
        <dbReference type="EMBL" id="KIM66438.1"/>
    </source>
</evidence>
<name>A0A0C2ZYB6_9AGAM</name>
<keyword evidence="14" id="KW-0732">Signal</keyword>
<feature type="domain" description="NodB homology" evidence="15">
    <location>
        <begin position="144"/>
        <end position="338"/>
    </location>
</feature>
<keyword evidence="4" id="KW-0336">GPI-anchor</keyword>
<dbReference type="GO" id="GO:0005886">
    <property type="term" value="C:plasma membrane"/>
    <property type="evidence" value="ECO:0007669"/>
    <property type="project" value="UniProtKB-SubCell"/>
</dbReference>
<keyword evidence="9" id="KW-0449">Lipoprotein</keyword>
<evidence type="ECO:0000256" key="4">
    <source>
        <dbReference type="ARBA" id="ARBA00022622"/>
    </source>
</evidence>
<dbReference type="AlphaFoldDB" id="A0A0C2ZYB6"/>
<keyword evidence="4" id="KW-0325">Glycoprotein</keyword>
<evidence type="ECO:0000256" key="7">
    <source>
        <dbReference type="ARBA" id="ARBA00023277"/>
    </source>
</evidence>
<evidence type="ECO:0000256" key="6">
    <source>
        <dbReference type="ARBA" id="ARBA00023136"/>
    </source>
</evidence>
<reference evidence="17" key="2">
    <citation type="submission" date="2015-01" db="EMBL/GenBank/DDBJ databases">
        <title>Evolutionary Origins and Diversification of the Mycorrhizal Mutualists.</title>
        <authorList>
            <consortium name="DOE Joint Genome Institute"/>
            <consortium name="Mycorrhizal Genomics Consortium"/>
            <person name="Kohler A."/>
            <person name="Kuo A."/>
            <person name="Nagy L.G."/>
            <person name="Floudas D."/>
            <person name="Copeland A."/>
            <person name="Barry K.W."/>
            <person name="Cichocki N."/>
            <person name="Veneault-Fourrey C."/>
            <person name="LaButti K."/>
            <person name="Lindquist E.A."/>
            <person name="Lipzen A."/>
            <person name="Lundell T."/>
            <person name="Morin E."/>
            <person name="Murat C."/>
            <person name="Riley R."/>
            <person name="Ohm R."/>
            <person name="Sun H."/>
            <person name="Tunlid A."/>
            <person name="Henrissat B."/>
            <person name="Grigoriev I.V."/>
            <person name="Hibbett D.S."/>
            <person name="Martin F."/>
        </authorList>
    </citation>
    <scope>NUCLEOTIDE SEQUENCE [LARGE SCALE GENOMIC DNA]</scope>
    <source>
        <strain evidence="17">Foug A</strain>
    </source>
</reference>
<reference evidence="16 17" key="1">
    <citation type="submission" date="2014-04" db="EMBL/GenBank/DDBJ databases">
        <authorList>
            <consortium name="DOE Joint Genome Institute"/>
            <person name="Kuo A."/>
            <person name="Kohler A."/>
            <person name="Nagy L.G."/>
            <person name="Floudas D."/>
            <person name="Copeland A."/>
            <person name="Barry K.W."/>
            <person name="Cichocki N."/>
            <person name="Veneault-Fourrey C."/>
            <person name="LaButti K."/>
            <person name="Lindquist E.A."/>
            <person name="Lipzen A."/>
            <person name="Lundell T."/>
            <person name="Morin E."/>
            <person name="Murat C."/>
            <person name="Sun H."/>
            <person name="Tunlid A."/>
            <person name="Henrissat B."/>
            <person name="Grigoriev I.V."/>
            <person name="Hibbett D.S."/>
            <person name="Martin F."/>
            <person name="Nordberg H.P."/>
            <person name="Cantor M.N."/>
            <person name="Hua S.X."/>
        </authorList>
    </citation>
    <scope>NUCLEOTIDE SEQUENCE [LARGE SCALE GENOMIC DNA]</scope>
    <source>
        <strain evidence="16 17">Foug A</strain>
    </source>
</reference>
<dbReference type="STRING" id="1036808.A0A0C2ZYB6"/>
<keyword evidence="8" id="KW-0170">Cobalt</keyword>
<protein>
    <recommendedName>
        <fullName evidence="12">chitin deacetylase</fullName>
        <ecNumber evidence="12">3.5.1.41</ecNumber>
    </recommendedName>
</protein>
<dbReference type="GO" id="GO:0009272">
    <property type="term" value="P:fungal-type cell wall biogenesis"/>
    <property type="evidence" value="ECO:0007669"/>
    <property type="project" value="UniProtKB-ARBA"/>
</dbReference>
<dbReference type="Proteomes" id="UP000053989">
    <property type="component" value="Unassembled WGS sequence"/>
</dbReference>
<dbReference type="Gene3D" id="3.20.20.370">
    <property type="entry name" value="Glycoside hydrolase/deacetylase"/>
    <property type="match status" value="1"/>
</dbReference>
<feature type="chain" id="PRO_5002175079" description="chitin deacetylase" evidence="14">
    <location>
        <begin position="29"/>
        <end position="367"/>
    </location>
</feature>
<evidence type="ECO:0000259" key="15">
    <source>
        <dbReference type="PROSITE" id="PS51677"/>
    </source>
</evidence>
<dbReference type="Pfam" id="PF01522">
    <property type="entry name" value="Polysacc_deac_1"/>
    <property type="match status" value="1"/>
</dbReference>
<evidence type="ECO:0000256" key="5">
    <source>
        <dbReference type="ARBA" id="ARBA00023024"/>
    </source>
</evidence>
<evidence type="ECO:0000256" key="10">
    <source>
        <dbReference type="ARBA" id="ARBA00023316"/>
    </source>
</evidence>
<dbReference type="InterPro" id="IPR011330">
    <property type="entry name" value="Glyco_hydro/deAcase_b/a-brl"/>
</dbReference>
<evidence type="ECO:0000256" key="12">
    <source>
        <dbReference type="ARBA" id="ARBA00024056"/>
    </source>
</evidence>
<organism evidence="16 17">
    <name type="scientific">Scleroderma citrinum Foug A</name>
    <dbReference type="NCBI Taxonomy" id="1036808"/>
    <lineage>
        <taxon>Eukaryota</taxon>
        <taxon>Fungi</taxon>
        <taxon>Dikarya</taxon>
        <taxon>Basidiomycota</taxon>
        <taxon>Agaricomycotina</taxon>
        <taxon>Agaricomycetes</taxon>
        <taxon>Agaricomycetidae</taxon>
        <taxon>Boletales</taxon>
        <taxon>Sclerodermatineae</taxon>
        <taxon>Sclerodermataceae</taxon>
        <taxon>Scleroderma</taxon>
    </lineage>
</organism>
<evidence type="ECO:0000256" key="9">
    <source>
        <dbReference type="ARBA" id="ARBA00023288"/>
    </source>
</evidence>
<evidence type="ECO:0000256" key="1">
    <source>
        <dbReference type="ARBA" id="ARBA00001941"/>
    </source>
</evidence>
<dbReference type="PANTHER" id="PTHR10587">
    <property type="entry name" value="GLYCOSYL TRANSFERASE-RELATED"/>
    <property type="match status" value="1"/>
</dbReference>
<gene>
    <name evidence="16" type="ORF">SCLCIDRAFT_110564</name>
</gene>
<dbReference type="EMBL" id="KN822017">
    <property type="protein sequence ID" value="KIM66438.1"/>
    <property type="molecule type" value="Genomic_DNA"/>
</dbReference>
<keyword evidence="7" id="KW-0119">Carbohydrate metabolism</keyword>
<keyword evidence="5" id="KW-0146">Chitin degradation</keyword>
<dbReference type="GO" id="GO:0098552">
    <property type="term" value="C:side of membrane"/>
    <property type="evidence" value="ECO:0007669"/>
    <property type="project" value="UniProtKB-KW"/>
</dbReference>
<evidence type="ECO:0000256" key="2">
    <source>
        <dbReference type="ARBA" id="ARBA00004609"/>
    </source>
</evidence>
<dbReference type="HOGENOM" id="CLU_035539_0_0_1"/>
<dbReference type="InterPro" id="IPR002509">
    <property type="entry name" value="NODB_dom"/>
</dbReference>
<sequence>MRFSSFCASSSALTAVVVLLAIVPLTIAQDHTNEESEAQITDPNLECTPYNYEPVTQAQGLFPPPFTVASILPNDAAAQDRFNSIQGQIPNIPPKGTQPQSLAGNFGGFSYPPDDPDCWWTASHCTTPKIAGIPSDTFFAPEPGTLGYGFDDGPNCGHNGFYDFLQSKNQTATMYYIGSNVMSVPLEAQRALADGHEICVHTWSHRYMTALTNEEAFAEFYYSKNSMEMIKLVVGVTPTCWRPPYGDVDDRIRAIAHALGLRDIVWQYDSSDWEGLANVTDANYQNLVDTAKSGAFDDVGTILLTHELSNFTMSEAIKWYDTLASVFPHIVPVGVALNVTKPYVEDGYTLPAFAECMLTYQWRLALY</sequence>
<evidence type="ECO:0000256" key="11">
    <source>
        <dbReference type="ARBA" id="ARBA00023326"/>
    </source>
</evidence>
<dbReference type="GO" id="GO:0000272">
    <property type="term" value="P:polysaccharide catabolic process"/>
    <property type="evidence" value="ECO:0007669"/>
    <property type="project" value="UniProtKB-KW"/>
</dbReference>
<proteinExistence type="predicted"/>
<dbReference type="GO" id="GO:0006032">
    <property type="term" value="P:chitin catabolic process"/>
    <property type="evidence" value="ECO:0007669"/>
    <property type="project" value="UniProtKB-KW"/>
</dbReference>
<feature type="signal peptide" evidence="14">
    <location>
        <begin position="1"/>
        <end position="28"/>
    </location>
</feature>
<evidence type="ECO:0000313" key="17">
    <source>
        <dbReference type="Proteomes" id="UP000053989"/>
    </source>
</evidence>
<dbReference type="OrthoDB" id="407355at2759"/>
<comment type="cofactor">
    <cofactor evidence="1">
        <name>Co(2+)</name>
        <dbReference type="ChEBI" id="CHEBI:48828"/>
    </cofactor>
</comment>
<evidence type="ECO:0000256" key="14">
    <source>
        <dbReference type="SAM" id="SignalP"/>
    </source>
</evidence>
<keyword evidence="6" id="KW-0472">Membrane</keyword>